<organism evidence="1 2">
    <name type="scientific">Phytophthora megakarya</name>
    <dbReference type="NCBI Taxonomy" id="4795"/>
    <lineage>
        <taxon>Eukaryota</taxon>
        <taxon>Sar</taxon>
        <taxon>Stramenopiles</taxon>
        <taxon>Oomycota</taxon>
        <taxon>Peronosporomycetes</taxon>
        <taxon>Peronosporales</taxon>
        <taxon>Peronosporaceae</taxon>
        <taxon>Phytophthora</taxon>
    </lineage>
</organism>
<evidence type="ECO:0000313" key="1">
    <source>
        <dbReference type="EMBL" id="OWY92268.1"/>
    </source>
</evidence>
<proteinExistence type="predicted"/>
<dbReference type="Proteomes" id="UP000198211">
    <property type="component" value="Unassembled WGS sequence"/>
</dbReference>
<dbReference type="OrthoDB" id="108760at2759"/>
<protein>
    <submittedName>
        <fullName evidence="1">Uncharacterized protein</fullName>
    </submittedName>
</protein>
<sequence length="92" mass="10914">MIACSYCGEAPCEWAQYRNEIIGSRLRIVARGYKRLTARRVKTALSQQYYYKRNGRLSKPSLIYLPHCVEKGIRHLNDTVRYKMIFITLLLW</sequence>
<reference evidence="2" key="1">
    <citation type="submission" date="2017-03" db="EMBL/GenBank/DDBJ databases">
        <title>Phytopthora megakarya and P. palmivora, two closely related causual agents of cacao black pod achieved similar genome size and gene model numbers by different mechanisms.</title>
        <authorList>
            <person name="Ali S."/>
            <person name="Shao J."/>
            <person name="Larry D.J."/>
            <person name="Kronmiller B."/>
            <person name="Shen D."/>
            <person name="Strem M.D."/>
            <person name="Melnick R.L."/>
            <person name="Guiltinan M.J."/>
            <person name="Tyler B.M."/>
            <person name="Meinhardt L.W."/>
            <person name="Bailey B.A."/>
        </authorList>
    </citation>
    <scope>NUCLEOTIDE SEQUENCE [LARGE SCALE GENOMIC DNA]</scope>
    <source>
        <strain evidence="2">zdho120</strain>
    </source>
</reference>
<name>A0A225UGX7_9STRA</name>
<gene>
    <name evidence="1" type="ORF">PHMEG_00038800</name>
</gene>
<dbReference type="AlphaFoldDB" id="A0A225UGX7"/>
<accession>A0A225UGX7</accession>
<evidence type="ECO:0000313" key="2">
    <source>
        <dbReference type="Proteomes" id="UP000198211"/>
    </source>
</evidence>
<comment type="caution">
    <text evidence="1">The sequence shown here is derived from an EMBL/GenBank/DDBJ whole genome shotgun (WGS) entry which is preliminary data.</text>
</comment>
<dbReference type="EMBL" id="NBNE01018453">
    <property type="protein sequence ID" value="OWY92268.1"/>
    <property type="molecule type" value="Genomic_DNA"/>
</dbReference>
<keyword evidence="2" id="KW-1185">Reference proteome</keyword>